<evidence type="ECO:0000313" key="8">
    <source>
        <dbReference type="Proteomes" id="UP000799536"/>
    </source>
</evidence>
<dbReference type="GO" id="GO:0012505">
    <property type="term" value="C:endomembrane system"/>
    <property type="evidence" value="ECO:0007669"/>
    <property type="project" value="UniProtKB-SubCell"/>
</dbReference>
<dbReference type="InterPro" id="IPR018819">
    <property type="entry name" value="Nur1/Mug154"/>
</dbReference>
<keyword evidence="2 6" id="KW-0812">Transmembrane</keyword>
<comment type="caution">
    <text evidence="7">The sequence shown here is derived from an EMBL/GenBank/DDBJ whole genome shotgun (WGS) entry which is preliminary data.</text>
</comment>
<keyword evidence="4 6" id="KW-0472">Membrane</keyword>
<dbReference type="Proteomes" id="UP000799536">
    <property type="component" value="Unassembled WGS sequence"/>
</dbReference>
<dbReference type="PANTHER" id="PTHR28293:SF1">
    <property type="entry name" value="NUCLEAR RIM PROTEIN 1"/>
    <property type="match status" value="1"/>
</dbReference>
<dbReference type="AlphaFoldDB" id="A0A9P4MVE5"/>
<comment type="subcellular location">
    <subcellularLocation>
        <location evidence="1">Endomembrane system</location>
        <topology evidence="1">Multi-pass membrane protein</topology>
    </subcellularLocation>
</comment>
<dbReference type="GO" id="GO:0043007">
    <property type="term" value="P:maintenance of rDNA"/>
    <property type="evidence" value="ECO:0007669"/>
    <property type="project" value="TreeGrafter"/>
</dbReference>
<evidence type="ECO:0008006" key="9">
    <source>
        <dbReference type="Google" id="ProtNLM"/>
    </source>
</evidence>
<gene>
    <name evidence="7" type="ORF">GQ43DRAFT_395047</name>
</gene>
<feature type="region of interest" description="Disordered" evidence="5">
    <location>
        <begin position="301"/>
        <end position="468"/>
    </location>
</feature>
<dbReference type="PANTHER" id="PTHR28293">
    <property type="entry name" value="NUCLEAR RIM PROTEIN 1"/>
    <property type="match status" value="1"/>
</dbReference>
<accession>A0A9P4MVE5</accession>
<dbReference type="OrthoDB" id="3363151at2759"/>
<feature type="transmembrane region" description="Helical" evidence="6">
    <location>
        <begin position="180"/>
        <end position="199"/>
    </location>
</feature>
<evidence type="ECO:0000256" key="5">
    <source>
        <dbReference type="SAM" id="MobiDB-lite"/>
    </source>
</evidence>
<protein>
    <recommendedName>
        <fullName evidence="9">Meiotically up-regulated gene 154 protein</fullName>
    </recommendedName>
</protein>
<feature type="compositionally biased region" description="Polar residues" evidence="5">
    <location>
        <begin position="362"/>
        <end position="381"/>
    </location>
</feature>
<evidence type="ECO:0000313" key="7">
    <source>
        <dbReference type="EMBL" id="KAF2201068.1"/>
    </source>
</evidence>
<dbReference type="EMBL" id="ML993992">
    <property type="protein sequence ID" value="KAF2201068.1"/>
    <property type="molecule type" value="Genomic_DNA"/>
</dbReference>
<feature type="compositionally biased region" description="Basic and acidic residues" evidence="5">
    <location>
        <begin position="459"/>
        <end position="468"/>
    </location>
</feature>
<sequence>MPRLVRLAPLSERIKAYLDPVDWLMWMSEELNTNDWEDFAKSWAVAIGIGANITFMIARANTGQTYNYEVDDVFSDYYERRGSGWLKWVMNLAVLTLTTLSSLNAFYTFYRTRHYRLYEREIETNPSTPSARRVRVDSSPMASSPLRFLQNIIQSTAESRAHPDATRDVWEISVWDPNPLCLHLFCLFSPGHVLTYFIFLPVDSNDPRPSVRVIVTMIVACLLSVQLLFLRSFFSQQTKDSAIIHREVAHEYDKKFVHPALQNEVRDVGIQVESKRRKSGSLLHMKADLYTPTTVIKRGFRTHPNQSYASQYDPDGLSSKPVRSNVQTPSLRPTTNRHLMQSTGTTTADFSSPIRRGHTPQPVRQPSQPIRQPQFRHSQAGTRDGGSLGVYSHAASPLRKSTSANFSRDESRERRSQGSPVKREGSPLKRISVPSELANEDNRPITTADPFGKGYSRLGDGRTESGRF</sequence>
<dbReference type="Pfam" id="PF10332">
    <property type="entry name" value="DUF2418"/>
    <property type="match status" value="1"/>
</dbReference>
<proteinExistence type="predicted"/>
<feature type="compositionally biased region" description="Polar residues" evidence="5">
    <location>
        <begin position="321"/>
        <end position="350"/>
    </location>
</feature>
<evidence type="ECO:0000256" key="3">
    <source>
        <dbReference type="ARBA" id="ARBA00022989"/>
    </source>
</evidence>
<evidence type="ECO:0000256" key="4">
    <source>
        <dbReference type="ARBA" id="ARBA00023136"/>
    </source>
</evidence>
<reference evidence="7" key="1">
    <citation type="journal article" date="2020" name="Stud. Mycol.">
        <title>101 Dothideomycetes genomes: a test case for predicting lifestyles and emergence of pathogens.</title>
        <authorList>
            <person name="Haridas S."/>
            <person name="Albert R."/>
            <person name="Binder M."/>
            <person name="Bloem J."/>
            <person name="Labutti K."/>
            <person name="Salamov A."/>
            <person name="Andreopoulos B."/>
            <person name="Baker S."/>
            <person name="Barry K."/>
            <person name="Bills G."/>
            <person name="Bluhm B."/>
            <person name="Cannon C."/>
            <person name="Castanera R."/>
            <person name="Culley D."/>
            <person name="Daum C."/>
            <person name="Ezra D."/>
            <person name="Gonzalez J."/>
            <person name="Henrissat B."/>
            <person name="Kuo A."/>
            <person name="Liang C."/>
            <person name="Lipzen A."/>
            <person name="Lutzoni F."/>
            <person name="Magnuson J."/>
            <person name="Mondo S."/>
            <person name="Nolan M."/>
            <person name="Ohm R."/>
            <person name="Pangilinan J."/>
            <person name="Park H.-J."/>
            <person name="Ramirez L."/>
            <person name="Alfaro M."/>
            <person name="Sun H."/>
            <person name="Tritt A."/>
            <person name="Yoshinaga Y."/>
            <person name="Zwiers L.-H."/>
            <person name="Turgeon B."/>
            <person name="Goodwin S."/>
            <person name="Spatafora J."/>
            <person name="Crous P."/>
            <person name="Grigoriev I."/>
        </authorList>
    </citation>
    <scope>NUCLEOTIDE SEQUENCE</scope>
    <source>
        <strain evidence="7">ATCC 74209</strain>
    </source>
</reference>
<evidence type="ECO:0000256" key="6">
    <source>
        <dbReference type="SAM" id="Phobius"/>
    </source>
</evidence>
<evidence type="ECO:0000256" key="2">
    <source>
        <dbReference type="ARBA" id="ARBA00022692"/>
    </source>
</evidence>
<organism evidence="7 8">
    <name type="scientific">Delitschia confertaspora ATCC 74209</name>
    <dbReference type="NCBI Taxonomy" id="1513339"/>
    <lineage>
        <taxon>Eukaryota</taxon>
        <taxon>Fungi</taxon>
        <taxon>Dikarya</taxon>
        <taxon>Ascomycota</taxon>
        <taxon>Pezizomycotina</taxon>
        <taxon>Dothideomycetes</taxon>
        <taxon>Pleosporomycetidae</taxon>
        <taxon>Pleosporales</taxon>
        <taxon>Delitschiaceae</taxon>
        <taxon>Delitschia</taxon>
    </lineage>
</organism>
<feature type="compositionally biased region" description="Basic and acidic residues" evidence="5">
    <location>
        <begin position="407"/>
        <end position="427"/>
    </location>
</feature>
<dbReference type="GO" id="GO:0007096">
    <property type="term" value="P:regulation of exit from mitosis"/>
    <property type="evidence" value="ECO:0007669"/>
    <property type="project" value="TreeGrafter"/>
</dbReference>
<feature type="transmembrane region" description="Helical" evidence="6">
    <location>
        <begin position="211"/>
        <end position="230"/>
    </location>
</feature>
<keyword evidence="3 6" id="KW-1133">Transmembrane helix</keyword>
<keyword evidence="8" id="KW-1185">Reference proteome</keyword>
<name>A0A9P4MVE5_9PLEO</name>
<evidence type="ECO:0000256" key="1">
    <source>
        <dbReference type="ARBA" id="ARBA00004127"/>
    </source>
</evidence>
<feature type="transmembrane region" description="Helical" evidence="6">
    <location>
        <begin position="88"/>
        <end position="110"/>
    </location>
</feature>